<dbReference type="InterPro" id="IPR004843">
    <property type="entry name" value="Calcineurin-like_PHP"/>
</dbReference>
<name>A0A1Q3AEI6_ZYGRO</name>
<evidence type="ECO:0000256" key="3">
    <source>
        <dbReference type="ARBA" id="ARBA00012459"/>
    </source>
</evidence>
<comment type="caution">
    <text evidence="16">The sequence shown here is derived from an EMBL/GenBank/DDBJ whole genome shotgun (WGS) entry which is preliminary data.</text>
</comment>
<evidence type="ECO:0000256" key="6">
    <source>
        <dbReference type="ARBA" id="ARBA00022692"/>
    </source>
</evidence>
<comment type="similarity">
    <text evidence="2">Belongs to the endopolyphosphatase PPN1 family.</text>
</comment>
<dbReference type="EC" id="3.6.1.10" evidence="3 12"/>
<evidence type="ECO:0000313" key="17">
    <source>
        <dbReference type="Proteomes" id="UP000187013"/>
    </source>
</evidence>
<evidence type="ECO:0000256" key="2">
    <source>
        <dbReference type="ARBA" id="ARBA00010399"/>
    </source>
</evidence>
<dbReference type="GO" id="GO:0006798">
    <property type="term" value="P:polyphosphate catabolic process"/>
    <property type="evidence" value="ECO:0007669"/>
    <property type="project" value="TreeGrafter"/>
</dbReference>
<keyword evidence="7 12" id="KW-0378">Hydrolase</keyword>
<keyword evidence="8" id="KW-0735">Signal-anchor</keyword>
<sequence>MLVKGDEAIGPINWKNGRYKYRILMGIMMGVFVLVVCFLNSPVISTQEFSKLALSPEDKLELERLGLTPRDPVVIRGADGKERKLHGRFLHITDMHPDLYYVEGTSADEVCHRGNPKDKKDYASRFGRAASGCDAPVPLINQTLNWIQNNLRDKIDFVIWTGDNIRHDNDRTYPRTEDHIFALNELCADLMHKIFGKRESENPRDFDVVVVPSIGNNDVFPHNLLALGPTLQTREYYKLWAPFIPQDQLRVFHRGVCFVSEVIPGKLAVMSVNTLYLFKANPLVDTCDSKKEPGYQLLIWMGTVLEELRQRGVKVWLSGHVPPTQKNMEGGCFHKYTLWTHEYRDIIIGGVYGHMNMDHFIPLDSEESWQAINEGFALEGESDGDDDDDDDEIFLKGVDLIHEMGAKPVNKEVYMRNVRENSYRPIREQLKQLEAEVDTSGKKKKKKKKNPKKPPITFEEMCERYSIVNIAGSVVPTFNPAFRIWEYNLTGLDQEELPKKQSWDKFYDKLDQIMSEDVHLAKNKNNPTIPKAKPSDLPLGPGYESQLFSPTKFVQYYADLDSIDREYRRLMKQGVDQVTAGERAFDYKVEYTSQDEPYPMSNLLVKDYITLASDLASNKTQWKEYVYRSFISSGYKDSKD</sequence>
<feature type="transmembrane region" description="Helical" evidence="14">
    <location>
        <begin position="21"/>
        <end position="41"/>
    </location>
</feature>
<dbReference type="GO" id="GO:0008081">
    <property type="term" value="F:phosphoric diester hydrolase activity"/>
    <property type="evidence" value="ECO:0007669"/>
    <property type="project" value="TreeGrafter"/>
</dbReference>
<keyword evidence="11" id="KW-0325">Glycoprotein</keyword>
<comment type="subcellular location">
    <subcellularLocation>
        <location evidence="1">Vacuole membrane</location>
        <topology evidence="1">Single-pass type II membrane protein</topology>
    </subcellularLocation>
</comment>
<dbReference type="OrthoDB" id="348678at2759"/>
<evidence type="ECO:0000259" key="15">
    <source>
        <dbReference type="Pfam" id="PF00149"/>
    </source>
</evidence>
<evidence type="ECO:0000256" key="1">
    <source>
        <dbReference type="ARBA" id="ARBA00004576"/>
    </source>
</evidence>
<accession>A0A1Q3AEI6</accession>
<organism evidence="16 17">
    <name type="scientific">Zygosaccharomyces rouxii</name>
    <dbReference type="NCBI Taxonomy" id="4956"/>
    <lineage>
        <taxon>Eukaryota</taxon>
        <taxon>Fungi</taxon>
        <taxon>Dikarya</taxon>
        <taxon>Ascomycota</taxon>
        <taxon>Saccharomycotina</taxon>
        <taxon>Saccharomycetes</taxon>
        <taxon>Saccharomycetales</taxon>
        <taxon>Saccharomycetaceae</taxon>
        <taxon>Zygosaccharomyces</taxon>
    </lineage>
</organism>
<dbReference type="InterPro" id="IPR012358">
    <property type="entry name" value="EndopolyPtase_N1"/>
</dbReference>
<evidence type="ECO:0000256" key="7">
    <source>
        <dbReference type="ARBA" id="ARBA00022801"/>
    </source>
</evidence>
<dbReference type="CDD" id="cd00842">
    <property type="entry name" value="MPP_ASMase"/>
    <property type="match status" value="1"/>
</dbReference>
<dbReference type="InterPro" id="IPR029052">
    <property type="entry name" value="Metallo-depent_PP-like"/>
</dbReference>
<dbReference type="InterPro" id="IPR041805">
    <property type="entry name" value="ASMase/PPN1_MPP"/>
</dbReference>
<keyword evidence="5 12" id="KW-0926">Vacuole</keyword>
<protein>
    <recommendedName>
        <fullName evidence="4 12">Endopolyphosphatase</fullName>
        <ecNumber evidence="3 12">3.6.1.10</ecNumber>
    </recommendedName>
</protein>
<reference evidence="16 17" key="1">
    <citation type="submission" date="2016-08" db="EMBL/GenBank/DDBJ databases">
        <title>Draft genome sequence of allopolyploid Zygosaccharomyces rouxii.</title>
        <authorList>
            <person name="Watanabe J."/>
            <person name="Uehara K."/>
            <person name="Mogi Y."/>
            <person name="Tsukioka Y."/>
        </authorList>
    </citation>
    <scope>NUCLEOTIDE SEQUENCE [LARGE SCALE GENOMIC DNA]</scope>
    <source>
        <strain evidence="16 17">NBRC 110957</strain>
    </source>
</reference>
<keyword evidence="9 14" id="KW-1133">Transmembrane helix</keyword>
<comment type="catalytic activity">
    <reaction evidence="12">
        <text>[phosphate](n+1) + n H2O = (n+1) phosphate + n H(+)</text>
        <dbReference type="Rhea" id="RHEA:22452"/>
        <dbReference type="Rhea" id="RHEA-COMP:14280"/>
        <dbReference type="ChEBI" id="CHEBI:15377"/>
        <dbReference type="ChEBI" id="CHEBI:15378"/>
        <dbReference type="ChEBI" id="CHEBI:16838"/>
        <dbReference type="ChEBI" id="CHEBI:43474"/>
        <dbReference type="EC" id="3.6.1.10"/>
    </reaction>
</comment>
<dbReference type="AlphaFoldDB" id="A0A1Q3AEI6"/>
<dbReference type="PANTHER" id="PTHR10340">
    <property type="entry name" value="SPHINGOMYELIN PHOSPHODIESTERASE"/>
    <property type="match status" value="1"/>
</dbReference>
<evidence type="ECO:0000256" key="9">
    <source>
        <dbReference type="ARBA" id="ARBA00022989"/>
    </source>
</evidence>
<dbReference type="EMBL" id="BDGX01000037">
    <property type="protein sequence ID" value="GAV54081.1"/>
    <property type="molecule type" value="Genomic_DNA"/>
</dbReference>
<dbReference type="PANTHER" id="PTHR10340:SF55">
    <property type="entry name" value="ENDOPOLYPHOSPHATASE"/>
    <property type="match status" value="1"/>
</dbReference>
<dbReference type="GO" id="GO:0005774">
    <property type="term" value="C:vacuolar membrane"/>
    <property type="evidence" value="ECO:0007669"/>
    <property type="project" value="UniProtKB-SubCell"/>
</dbReference>
<evidence type="ECO:0000256" key="14">
    <source>
        <dbReference type="SAM" id="Phobius"/>
    </source>
</evidence>
<dbReference type="PIRSF" id="PIRSF027093">
    <property type="entry name" value="EndopolyPtase_N1"/>
    <property type="match status" value="1"/>
</dbReference>
<dbReference type="GO" id="GO:0004309">
    <property type="term" value="F:exopolyphosphatase activity"/>
    <property type="evidence" value="ECO:0007669"/>
    <property type="project" value="TreeGrafter"/>
</dbReference>
<comment type="function">
    <text evidence="12">Catalyzes the hydrolysis of inorganic polyphosphate (polyP) chains of many hundreds of phosphate residues into shorter lengths.</text>
</comment>
<keyword evidence="10 12" id="KW-0472">Membrane</keyword>
<evidence type="ECO:0000256" key="10">
    <source>
        <dbReference type="ARBA" id="ARBA00023136"/>
    </source>
</evidence>
<feature type="compositionally biased region" description="Basic residues" evidence="13">
    <location>
        <begin position="442"/>
        <end position="452"/>
    </location>
</feature>
<gene>
    <name evidence="16" type="ORF">ZYGR_0AK05830</name>
</gene>
<evidence type="ECO:0000313" key="16">
    <source>
        <dbReference type="EMBL" id="GAV54081.1"/>
    </source>
</evidence>
<proteinExistence type="inferred from homology"/>
<evidence type="ECO:0000256" key="8">
    <source>
        <dbReference type="ARBA" id="ARBA00022968"/>
    </source>
</evidence>
<evidence type="ECO:0000256" key="11">
    <source>
        <dbReference type="ARBA" id="ARBA00023180"/>
    </source>
</evidence>
<dbReference type="GO" id="GO:0000324">
    <property type="term" value="C:fungal-type vacuole"/>
    <property type="evidence" value="ECO:0007669"/>
    <property type="project" value="TreeGrafter"/>
</dbReference>
<feature type="region of interest" description="Disordered" evidence="13">
    <location>
        <begin position="434"/>
        <end position="455"/>
    </location>
</feature>
<evidence type="ECO:0000256" key="5">
    <source>
        <dbReference type="ARBA" id="ARBA00022554"/>
    </source>
</evidence>
<dbReference type="Proteomes" id="UP000187013">
    <property type="component" value="Unassembled WGS sequence"/>
</dbReference>
<dbReference type="GO" id="GO:0000298">
    <property type="term" value="F:endopolyphosphatase activity"/>
    <property type="evidence" value="ECO:0007669"/>
    <property type="project" value="UniProtKB-EC"/>
</dbReference>
<keyword evidence="6 14" id="KW-0812">Transmembrane</keyword>
<evidence type="ECO:0000256" key="13">
    <source>
        <dbReference type="SAM" id="MobiDB-lite"/>
    </source>
</evidence>
<evidence type="ECO:0000256" key="4">
    <source>
        <dbReference type="ARBA" id="ARBA00014458"/>
    </source>
</evidence>
<dbReference type="SUPFAM" id="SSF56300">
    <property type="entry name" value="Metallo-dependent phosphatases"/>
    <property type="match status" value="1"/>
</dbReference>
<dbReference type="Pfam" id="PF00149">
    <property type="entry name" value="Metallophos"/>
    <property type="match status" value="1"/>
</dbReference>
<feature type="domain" description="Calcineurin-like phosphoesterase" evidence="15">
    <location>
        <begin position="88"/>
        <end position="321"/>
    </location>
</feature>
<evidence type="ECO:0000256" key="12">
    <source>
        <dbReference type="PIRNR" id="PIRNR027093"/>
    </source>
</evidence>